<feature type="transmembrane region" description="Helical" evidence="5">
    <location>
        <begin position="149"/>
        <end position="173"/>
    </location>
</feature>
<feature type="transmembrane region" description="Helical" evidence="5">
    <location>
        <begin position="221"/>
        <end position="247"/>
    </location>
</feature>
<dbReference type="Pfam" id="PF07690">
    <property type="entry name" value="MFS_1"/>
    <property type="match status" value="1"/>
</dbReference>
<dbReference type="RefSeq" id="WP_184837370.1">
    <property type="nucleotide sequence ID" value="NZ_JACHMN010000002.1"/>
</dbReference>
<name>A0A841BTV0_9ACTN</name>
<dbReference type="SUPFAM" id="SSF103473">
    <property type="entry name" value="MFS general substrate transporter"/>
    <property type="match status" value="2"/>
</dbReference>
<comment type="caution">
    <text evidence="7">The sequence shown here is derived from an EMBL/GenBank/DDBJ whole genome shotgun (WGS) entry which is preliminary data.</text>
</comment>
<proteinExistence type="predicted"/>
<feature type="transmembrane region" description="Helical" evidence="5">
    <location>
        <begin position="290"/>
        <end position="308"/>
    </location>
</feature>
<organism evidence="7 8">
    <name type="scientific">Allocatelliglobosispora scoriae</name>
    <dbReference type="NCBI Taxonomy" id="643052"/>
    <lineage>
        <taxon>Bacteria</taxon>
        <taxon>Bacillati</taxon>
        <taxon>Actinomycetota</taxon>
        <taxon>Actinomycetes</taxon>
        <taxon>Micromonosporales</taxon>
        <taxon>Micromonosporaceae</taxon>
        <taxon>Allocatelliglobosispora</taxon>
    </lineage>
</organism>
<dbReference type="InterPro" id="IPR011701">
    <property type="entry name" value="MFS"/>
</dbReference>
<keyword evidence="2 5" id="KW-0812">Transmembrane</keyword>
<keyword evidence="8" id="KW-1185">Reference proteome</keyword>
<evidence type="ECO:0000313" key="7">
    <source>
        <dbReference type="EMBL" id="MBB5870172.1"/>
    </source>
</evidence>
<dbReference type="GO" id="GO:0022857">
    <property type="term" value="F:transmembrane transporter activity"/>
    <property type="evidence" value="ECO:0007669"/>
    <property type="project" value="InterPro"/>
</dbReference>
<feature type="transmembrane region" description="Helical" evidence="5">
    <location>
        <begin position="348"/>
        <end position="371"/>
    </location>
</feature>
<dbReference type="Proteomes" id="UP000587527">
    <property type="component" value="Unassembled WGS sequence"/>
</dbReference>
<feature type="transmembrane region" description="Helical" evidence="5">
    <location>
        <begin position="259"/>
        <end position="278"/>
    </location>
</feature>
<dbReference type="GO" id="GO:0005886">
    <property type="term" value="C:plasma membrane"/>
    <property type="evidence" value="ECO:0007669"/>
    <property type="project" value="UniProtKB-SubCell"/>
</dbReference>
<dbReference type="EMBL" id="JACHMN010000002">
    <property type="protein sequence ID" value="MBB5870172.1"/>
    <property type="molecule type" value="Genomic_DNA"/>
</dbReference>
<feature type="transmembrane region" description="Helical" evidence="5">
    <location>
        <begin position="51"/>
        <end position="72"/>
    </location>
</feature>
<protein>
    <submittedName>
        <fullName evidence="7">MFS family permease</fullName>
    </submittedName>
</protein>
<feature type="transmembrane region" description="Helical" evidence="5">
    <location>
        <begin position="179"/>
        <end position="200"/>
    </location>
</feature>
<dbReference type="PROSITE" id="PS50850">
    <property type="entry name" value="MFS"/>
    <property type="match status" value="1"/>
</dbReference>
<feature type="transmembrane region" description="Helical" evidence="5">
    <location>
        <begin position="314"/>
        <end position="336"/>
    </location>
</feature>
<evidence type="ECO:0000256" key="3">
    <source>
        <dbReference type="ARBA" id="ARBA00022989"/>
    </source>
</evidence>
<accession>A0A841BTV0</accession>
<feature type="transmembrane region" description="Helical" evidence="5">
    <location>
        <begin position="12"/>
        <end position="31"/>
    </location>
</feature>
<feature type="transmembrane region" description="Helical" evidence="5">
    <location>
        <begin position="114"/>
        <end position="137"/>
    </location>
</feature>
<dbReference type="InterPro" id="IPR036259">
    <property type="entry name" value="MFS_trans_sf"/>
</dbReference>
<evidence type="ECO:0000313" key="8">
    <source>
        <dbReference type="Proteomes" id="UP000587527"/>
    </source>
</evidence>
<keyword evidence="4 5" id="KW-0472">Membrane</keyword>
<feature type="transmembrane region" description="Helical" evidence="5">
    <location>
        <begin position="84"/>
        <end position="108"/>
    </location>
</feature>
<dbReference type="InterPro" id="IPR020846">
    <property type="entry name" value="MFS_dom"/>
</dbReference>
<feature type="transmembrane region" description="Helical" evidence="5">
    <location>
        <begin position="377"/>
        <end position="397"/>
    </location>
</feature>
<comment type="subcellular location">
    <subcellularLocation>
        <location evidence="1">Cell membrane</location>
        <topology evidence="1">Multi-pass membrane protein</topology>
    </subcellularLocation>
</comment>
<evidence type="ECO:0000256" key="1">
    <source>
        <dbReference type="ARBA" id="ARBA00004651"/>
    </source>
</evidence>
<dbReference type="AlphaFoldDB" id="A0A841BTV0"/>
<reference evidence="7 8" key="1">
    <citation type="submission" date="2020-08" db="EMBL/GenBank/DDBJ databases">
        <title>Sequencing the genomes of 1000 actinobacteria strains.</title>
        <authorList>
            <person name="Klenk H.-P."/>
        </authorList>
    </citation>
    <scope>NUCLEOTIDE SEQUENCE [LARGE SCALE GENOMIC DNA]</scope>
    <source>
        <strain evidence="7 8">DSM 45362</strain>
    </source>
</reference>
<dbReference type="Gene3D" id="1.20.1250.20">
    <property type="entry name" value="MFS general substrate transporter like domains"/>
    <property type="match status" value="2"/>
</dbReference>
<dbReference type="PANTHER" id="PTHR23542">
    <property type="match status" value="1"/>
</dbReference>
<dbReference type="PANTHER" id="PTHR23542:SF1">
    <property type="entry name" value="MAJOR FACILITATOR SUPERFAMILY (MFS) PROFILE DOMAIN-CONTAINING PROTEIN"/>
    <property type="match status" value="1"/>
</dbReference>
<evidence type="ECO:0000256" key="2">
    <source>
        <dbReference type="ARBA" id="ARBA00022692"/>
    </source>
</evidence>
<sequence>MSGLAVVTAARRYRALLVMPGVVRVALPSFIGRMPYGMTTLLFVLAVEHGTGSFTVAGLATGAHAALTAVTAPWLGRLADRGHAAVVLASTGIAYAAMLTALIGALWLHAPVAVILLIAGVSGALNPPIGAVTRVVLPGLAPKQADTAYALDTIFVELTFVVGPMLIALITWLSGPYAAVIFTGMLSAGGAVALATAPGLRDRYRGIVTVPLARGERRAKLLTASIVTVLIVGALESAAYGVIEVAIPAYASELGSPSASGAIVAAWSSGSIIGGIWFSGLNPTMRKAKLFALLMTLNTVGFASIMLASGVTSLAALLLLGGLVIAPTTTIECALVTALAPHGRTTEAFTWTGTGIFVGFAAGTSVSGFVVGQGGGLLTTAIIATALVGVGALLATVMSRRISGDCAVSQPVEDIGAVDGIPYAG</sequence>
<keyword evidence="3 5" id="KW-1133">Transmembrane helix</keyword>
<evidence type="ECO:0000256" key="4">
    <source>
        <dbReference type="ARBA" id="ARBA00023136"/>
    </source>
</evidence>
<evidence type="ECO:0000259" key="6">
    <source>
        <dbReference type="PROSITE" id="PS50850"/>
    </source>
</evidence>
<gene>
    <name evidence="7" type="ORF">F4553_003551</name>
</gene>
<evidence type="ECO:0000256" key="5">
    <source>
        <dbReference type="SAM" id="Phobius"/>
    </source>
</evidence>
<feature type="domain" description="Major facilitator superfamily (MFS) profile" evidence="6">
    <location>
        <begin position="225"/>
        <end position="425"/>
    </location>
</feature>